<organism evidence="2 3">
    <name type="scientific">Capsaspora owczarzaki (strain ATCC 30864)</name>
    <dbReference type="NCBI Taxonomy" id="595528"/>
    <lineage>
        <taxon>Eukaryota</taxon>
        <taxon>Filasterea</taxon>
        <taxon>Capsaspora</taxon>
    </lineage>
</organism>
<keyword evidence="3" id="KW-1185">Reference proteome</keyword>
<reference evidence="3" key="1">
    <citation type="submission" date="2011-02" db="EMBL/GenBank/DDBJ databases">
        <title>The Genome Sequence of Capsaspora owczarzaki ATCC 30864.</title>
        <authorList>
            <person name="Russ C."/>
            <person name="Cuomo C."/>
            <person name="Burger G."/>
            <person name="Gray M.W."/>
            <person name="Holland P.W.H."/>
            <person name="King N."/>
            <person name="Lang F.B.F."/>
            <person name="Roger A.J."/>
            <person name="Ruiz-Trillo I."/>
            <person name="Young S.K."/>
            <person name="Zeng Q."/>
            <person name="Gargeya S."/>
            <person name="Alvarado L."/>
            <person name="Berlin A."/>
            <person name="Chapman S.B."/>
            <person name="Chen Z."/>
            <person name="Freedman E."/>
            <person name="Gellesch M."/>
            <person name="Goldberg J."/>
            <person name="Griggs A."/>
            <person name="Gujja S."/>
            <person name="Heilman E."/>
            <person name="Heiman D."/>
            <person name="Howarth C."/>
            <person name="Mehta T."/>
            <person name="Neiman D."/>
            <person name="Pearson M."/>
            <person name="Roberts A."/>
            <person name="Saif S."/>
            <person name="Shea T."/>
            <person name="Shenoy N."/>
            <person name="Sisk P."/>
            <person name="Stolte C."/>
            <person name="Sykes S."/>
            <person name="White J."/>
            <person name="Yandava C."/>
            <person name="Haas B."/>
            <person name="Nusbaum C."/>
            <person name="Birren B."/>
        </authorList>
    </citation>
    <scope>NUCLEOTIDE SEQUENCE</scope>
    <source>
        <strain evidence="3">ATCC 30864</strain>
    </source>
</reference>
<sequence length="178" mass="19950">MVLMTTAVTILAVTRQVDDRVVRAQDPAPGQDRGRGRGPPLIAPRRPPPPPLLDDAGVRALHHGLALDLDLDHGLDHPHGHGRNHRGGASIIDVRLLAQTLNQARPARPIRIRGRIQTQMEVKSSKDKRRHSTDADPNVRRSAISGQVIKMHVEKTEDDLEMEKKRQELLKFLNQKYD</sequence>
<evidence type="ECO:0000313" key="2">
    <source>
        <dbReference type="EMBL" id="KJE91451.1"/>
    </source>
</evidence>
<dbReference type="EMBL" id="KE346362">
    <property type="protein sequence ID" value="KJE91451.1"/>
    <property type="molecule type" value="Genomic_DNA"/>
</dbReference>
<evidence type="ECO:0000313" key="3">
    <source>
        <dbReference type="Proteomes" id="UP000008743"/>
    </source>
</evidence>
<protein>
    <submittedName>
        <fullName evidence="2">Uncharacterized protein</fullName>
    </submittedName>
</protein>
<dbReference type="PANTHER" id="PTHR35760">
    <property type="entry name" value="SI:CH211-22I13.2"/>
    <property type="match status" value="1"/>
</dbReference>
<accession>A0A0D2U8P9</accession>
<name>A0A0D2U8P9_CAPO3</name>
<proteinExistence type="predicted"/>
<dbReference type="Proteomes" id="UP000008743">
    <property type="component" value="Unassembled WGS sequence"/>
</dbReference>
<dbReference type="PANTHER" id="PTHR35760:SF1">
    <property type="entry name" value="SI:CH211-22I13.2"/>
    <property type="match status" value="1"/>
</dbReference>
<dbReference type="AlphaFoldDB" id="A0A0D2U8P9"/>
<evidence type="ECO:0000256" key="1">
    <source>
        <dbReference type="SAM" id="MobiDB-lite"/>
    </source>
</evidence>
<feature type="region of interest" description="Disordered" evidence="1">
    <location>
        <begin position="22"/>
        <end position="49"/>
    </location>
</feature>
<gene>
    <name evidence="2" type="ORF">CAOG_002584</name>
</gene>
<dbReference type="InParanoid" id="A0A0D2U8P9"/>
<dbReference type="OrthoDB" id="8964048at2759"/>